<dbReference type="InterPro" id="IPR011990">
    <property type="entry name" value="TPR-like_helical_dom_sf"/>
</dbReference>
<sequence>MNTRNLFVTVALLFSAGSVYAQTGAQTNTPFGSGEDSIRCRQNISLFSTHARSGNFQEAYDFWLKAYEECPASTKNIYIYGVRIAEWRLQNEQDPAKRQEALDMLLKLYDDRAKYFGDDPKYGLDFIMASKVSDYMRYMGDQTDYNKIYSWIKPAIDQYGQNATPRALFYLGYSSLNKAIKDEAWHDNYVKDYTYVTEALDKQLATADDAAKEEIQPLKTQTDELFALSGLADCETLVRMYGDKLEANKTDTTFLKNMLGMFHASDCENHSLYFQASKYLFAVQPSATAAMGLAKEAMESNRYDEASKYLQQAISLSKSARDRAACNYTLGLLEMRQGRYASARTYCNKALAEDASMGDALILIAQMYAATANSIFPGDAIKARCVYYLAVDKLQRAKTIDPSCAPRANRLIGQYSRNFPSPADVFMHPDLEKGKSLYIGGWIGESTVIR</sequence>
<dbReference type="EMBL" id="QEKY01000015">
    <property type="protein sequence ID" value="PVZ08074.1"/>
    <property type="molecule type" value="Genomic_DNA"/>
</dbReference>
<proteinExistence type="predicted"/>
<dbReference type="Pfam" id="PF13432">
    <property type="entry name" value="TPR_16"/>
    <property type="match status" value="1"/>
</dbReference>
<gene>
    <name evidence="3" type="ORF">C7382_1157</name>
</gene>
<dbReference type="SUPFAM" id="SSF48452">
    <property type="entry name" value="TPR-like"/>
    <property type="match status" value="1"/>
</dbReference>
<organism evidence="3 4">
    <name type="scientific">Porphyromonas loveana</name>
    <dbReference type="NCBI Taxonomy" id="1884669"/>
    <lineage>
        <taxon>Bacteria</taxon>
        <taxon>Pseudomonadati</taxon>
        <taxon>Bacteroidota</taxon>
        <taxon>Bacteroidia</taxon>
        <taxon>Bacteroidales</taxon>
        <taxon>Porphyromonadaceae</taxon>
        <taxon>Porphyromonas</taxon>
    </lineage>
</organism>
<dbReference type="GeneID" id="94551269"/>
<feature type="repeat" description="TPR" evidence="1">
    <location>
        <begin position="287"/>
        <end position="320"/>
    </location>
</feature>
<feature type="chain" id="PRO_5015527279" evidence="2">
    <location>
        <begin position="22"/>
        <end position="450"/>
    </location>
</feature>
<keyword evidence="2" id="KW-0732">Signal</keyword>
<dbReference type="Gene3D" id="1.25.40.10">
    <property type="entry name" value="Tetratricopeptide repeat domain"/>
    <property type="match status" value="1"/>
</dbReference>
<name>A0A2U1F7C7_9PORP</name>
<dbReference type="AlphaFoldDB" id="A0A2U1F7C7"/>
<dbReference type="OrthoDB" id="1522899at2"/>
<dbReference type="InterPro" id="IPR019734">
    <property type="entry name" value="TPR_rpt"/>
</dbReference>
<evidence type="ECO:0000313" key="4">
    <source>
        <dbReference type="Proteomes" id="UP000245462"/>
    </source>
</evidence>
<keyword evidence="4" id="KW-1185">Reference proteome</keyword>
<dbReference type="RefSeq" id="WP_116679807.1">
    <property type="nucleotide sequence ID" value="NZ_JBGZPI010000002.1"/>
</dbReference>
<evidence type="ECO:0000313" key="3">
    <source>
        <dbReference type="EMBL" id="PVZ08074.1"/>
    </source>
</evidence>
<comment type="caution">
    <text evidence="3">The sequence shown here is derived from an EMBL/GenBank/DDBJ whole genome shotgun (WGS) entry which is preliminary data.</text>
</comment>
<dbReference type="PROSITE" id="PS50005">
    <property type="entry name" value="TPR"/>
    <property type="match status" value="1"/>
</dbReference>
<protein>
    <submittedName>
        <fullName evidence="3">Tetratricopeptide repeat protein</fullName>
    </submittedName>
</protein>
<dbReference type="SMART" id="SM00028">
    <property type="entry name" value="TPR"/>
    <property type="match status" value="3"/>
</dbReference>
<evidence type="ECO:0000256" key="1">
    <source>
        <dbReference type="PROSITE-ProRule" id="PRU00339"/>
    </source>
</evidence>
<evidence type="ECO:0000256" key="2">
    <source>
        <dbReference type="SAM" id="SignalP"/>
    </source>
</evidence>
<feature type="signal peptide" evidence="2">
    <location>
        <begin position="1"/>
        <end position="21"/>
    </location>
</feature>
<accession>A0A2U1F7C7</accession>
<keyword evidence="1" id="KW-0802">TPR repeat</keyword>
<reference evidence="3 4" key="1">
    <citation type="submission" date="2018-04" db="EMBL/GenBank/DDBJ databases">
        <title>Genomic Encyclopedia of Type Strains, Phase IV (KMG-IV): sequencing the most valuable type-strain genomes for metagenomic binning, comparative biology and taxonomic classification.</title>
        <authorList>
            <person name="Goeker M."/>
        </authorList>
    </citation>
    <scope>NUCLEOTIDE SEQUENCE [LARGE SCALE GENOMIC DNA]</scope>
    <source>
        <strain evidence="3 4">DSM 28520</strain>
    </source>
</reference>
<dbReference type="Proteomes" id="UP000245462">
    <property type="component" value="Unassembled WGS sequence"/>
</dbReference>